<sequence length="261" mass="29850">MAQNGHHSYFNTPRGLGGIDVPCPSLKIHIENNLETAKYHDFEIKCGKELFKVHRAILCPQSGFFARSSSHLWAIRLGYGEGEDVKPIHVALTKLLIHYFYSLDYNVPSMDTLRQVNELEFETDDAGVQLLTNEVILHAWMFAVADTAEVESLKLRAAEKFHGAFRMNPQDEGIGHVIEIIYDDIPESDKRLRDIVVTVLEKQRSSVIDHCHGLFQEFPQFWTDMMAHAGDRNNGHLQSLLLNHRPPPLESEWFSGAQIWF</sequence>
<dbReference type="PANTHER" id="PTHR47843:SF5">
    <property type="entry name" value="BTB_POZ DOMAIN PROTEIN"/>
    <property type="match status" value="1"/>
</dbReference>
<protein>
    <recommendedName>
        <fullName evidence="1">BTB domain-containing protein</fullName>
    </recommendedName>
</protein>
<reference evidence="2" key="1">
    <citation type="journal article" date="2020" name="Stud. Mycol.">
        <title>101 Dothideomycetes genomes: a test case for predicting lifestyles and emergence of pathogens.</title>
        <authorList>
            <person name="Haridas S."/>
            <person name="Albert R."/>
            <person name="Binder M."/>
            <person name="Bloem J."/>
            <person name="Labutti K."/>
            <person name="Salamov A."/>
            <person name="Andreopoulos B."/>
            <person name="Baker S."/>
            <person name="Barry K."/>
            <person name="Bills G."/>
            <person name="Bluhm B."/>
            <person name="Cannon C."/>
            <person name="Castanera R."/>
            <person name="Culley D."/>
            <person name="Daum C."/>
            <person name="Ezra D."/>
            <person name="Gonzalez J."/>
            <person name="Henrissat B."/>
            <person name="Kuo A."/>
            <person name="Liang C."/>
            <person name="Lipzen A."/>
            <person name="Lutzoni F."/>
            <person name="Magnuson J."/>
            <person name="Mondo S."/>
            <person name="Nolan M."/>
            <person name="Ohm R."/>
            <person name="Pangilinan J."/>
            <person name="Park H.-J."/>
            <person name="Ramirez L."/>
            <person name="Alfaro M."/>
            <person name="Sun H."/>
            <person name="Tritt A."/>
            <person name="Yoshinaga Y."/>
            <person name="Zwiers L.-H."/>
            <person name="Turgeon B."/>
            <person name="Goodwin S."/>
            <person name="Spatafora J."/>
            <person name="Crous P."/>
            <person name="Grigoriev I."/>
        </authorList>
    </citation>
    <scope>NUCLEOTIDE SEQUENCE</scope>
    <source>
        <strain evidence="2">CBS 115976</strain>
    </source>
</reference>
<keyword evidence="3" id="KW-1185">Reference proteome</keyword>
<evidence type="ECO:0000313" key="3">
    <source>
        <dbReference type="Proteomes" id="UP000799302"/>
    </source>
</evidence>
<dbReference type="PANTHER" id="PTHR47843">
    <property type="entry name" value="BTB DOMAIN-CONTAINING PROTEIN-RELATED"/>
    <property type="match status" value="1"/>
</dbReference>
<dbReference type="PROSITE" id="PS50097">
    <property type="entry name" value="BTB"/>
    <property type="match status" value="1"/>
</dbReference>
<dbReference type="Pfam" id="PF00651">
    <property type="entry name" value="BTB"/>
    <property type="match status" value="1"/>
</dbReference>
<evidence type="ECO:0000313" key="2">
    <source>
        <dbReference type="EMBL" id="KAF2675156.1"/>
    </source>
</evidence>
<feature type="domain" description="BTB" evidence="1">
    <location>
        <begin position="40"/>
        <end position="109"/>
    </location>
</feature>
<dbReference type="AlphaFoldDB" id="A0A6A6UTQ9"/>
<dbReference type="SUPFAM" id="SSF54695">
    <property type="entry name" value="POZ domain"/>
    <property type="match status" value="1"/>
</dbReference>
<dbReference type="Proteomes" id="UP000799302">
    <property type="component" value="Unassembled WGS sequence"/>
</dbReference>
<dbReference type="InterPro" id="IPR000210">
    <property type="entry name" value="BTB/POZ_dom"/>
</dbReference>
<proteinExistence type="predicted"/>
<dbReference type="Gene3D" id="3.30.710.10">
    <property type="entry name" value="Potassium Channel Kv1.1, Chain A"/>
    <property type="match status" value="1"/>
</dbReference>
<accession>A0A6A6UTQ9</accession>
<gene>
    <name evidence="2" type="ORF">BT63DRAFT_462613</name>
</gene>
<dbReference type="InterPro" id="IPR011333">
    <property type="entry name" value="SKP1/BTB/POZ_sf"/>
</dbReference>
<name>A0A6A6UTQ9_9PEZI</name>
<dbReference type="EMBL" id="MU004230">
    <property type="protein sequence ID" value="KAF2675156.1"/>
    <property type="molecule type" value="Genomic_DNA"/>
</dbReference>
<evidence type="ECO:0000259" key="1">
    <source>
        <dbReference type="PROSITE" id="PS50097"/>
    </source>
</evidence>
<organism evidence="2 3">
    <name type="scientific">Microthyrium microscopicum</name>
    <dbReference type="NCBI Taxonomy" id="703497"/>
    <lineage>
        <taxon>Eukaryota</taxon>
        <taxon>Fungi</taxon>
        <taxon>Dikarya</taxon>
        <taxon>Ascomycota</taxon>
        <taxon>Pezizomycotina</taxon>
        <taxon>Dothideomycetes</taxon>
        <taxon>Dothideomycetes incertae sedis</taxon>
        <taxon>Microthyriales</taxon>
        <taxon>Microthyriaceae</taxon>
        <taxon>Microthyrium</taxon>
    </lineage>
</organism>
<dbReference type="OrthoDB" id="6359816at2759"/>